<dbReference type="PROSITE" id="PS01117">
    <property type="entry name" value="HTH_MARR_1"/>
    <property type="match status" value="1"/>
</dbReference>
<organism evidence="5 6">
    <name type="scientific">Hymenobacter crusticola</name>
    <dbReference type="NCBI Taxonomy" id="1770526"/>
    <lineage>
        <taxon>Bacteria</taxon>
        <taxon>Pseudomonadati</taxon>
        <taxon>Bacteroidota</taxon>
        <taxon>Cytophagia</taxon>
        <taxon>Cytophagales</taxon>
        <taxon>Hymenobacteraceae</taxon>
        <taxon>Hymenobacter</taxon>
    </lineage>
</organism>
<accession>A0A243WDC9</accession>
<sequence length="159" mass="18294">MKPEETVDYNIKVAWHAISRMYNAQAAKYDITTSIGFVLLNIDQEKGTPATKIAPLLGLETRSLTRILRSMEEKGLIYKQADQQDKRSVRIFLTSEGLQKKEISRQTVRHFNQKVREKVSQTQLDVFFKVVGQINSMIEGKTLFDDFTLKPYHPEKTSA</sequence>
<evidence type="ECO:0000313" key="6">
    <source>
        <dbReference type="Proteomes" id="UP000194873"/>
    </source>
</evidence>
<keyword evidence="1" id="KW-0805">Transcription regulation</keyword>
<dbReference type="PANTHER" id="PTHR42756">
    <property type="entry name" value="TRANSCRIPTIONAL REGULATOR, MARR"/>
    <property type="match status" value="1"/>
</dbReference>
<dbReference type="InterPro" id="IPR000835">
    <property type="entry name" value="HTH_MarR-typ"/>
</dbReference>
<dbReference type="EMBL" id="MTSE01000005">
    <property type="protein sequence ID" value="OUJ73665.1"/>
    <property type="molecule type" value="Genomic_DNA"/>
</dbReference>
<gene>
    <name evidence="5" type="ORF">BXP70_11785</name>
</gene>
<dbReference type="SUPFAM" id="SSF46785">
    <property type="entry name" value="Winged helix' DNA-binding domain"/>
    <property type="match status" value="1"/>
</dbReference>
<dbReference type="GO" id="GO:0003700">
    <property type="term" value="F:DNA-binding transcription factor activity"/>
    <property type="evidence" value="ECO:0007669"/>
    <property type="project" value="InterPro"/>
</dbReference>
<proteinExistence type="predicted"/>
<dbReference type="Proteomes" id="UP000194873">
    <property type="component" value="Unassembled WGS sequence"/>
</dbReference>
<keyword evidence="3" id="KW-0804">Transcription</keyword>
<dbReference type="PROSITE" id="PS50995">
    <property type="entry name" value="HTH_MARR_2"/>
    <property type="match status" value="1"/>
</dbReference>
<name>A0A243WDC9_9BACT</name>
<dbReference type="RefSeq" id="WP_086594270.1">
    <property type="nucleotide sequence ID" value="NZ_MTSE01000005.1"/>
</dbReference>
<keyword evidence="2" id="KW-0238">DNA-binding</keyword>
<keyword evidence="6" id="KW-1185">Reference proteome</keyword>
<evidence type="ECO:0000256" key="2">
    <source>
        <dbReference type="ARBA" id="ARBA00023125"/>
    </source>
</evidence>
<evidence type="ECO:0000256" key="3">
    <source>
        <dbReference type="ARBA" id="ARBA00023163"/>
    </source>
</evidence>
<dbReference type="PRINTS" id="PR00598">
    <property type="entry name" value="HTHMARR"/>
</dbReference>
<dbReference type="Pfam" id="PF01047">
    <property type="entry name" value="MarR"/>
    <property type="match status" value="1"/>
</dbReference>
<dbReference type="SMART" id="SM00347">
    <property type="entry name" value="HTH_MARR"/>
    <property type="match status" value="1"/>
</dbReference>
<evidence type="ECO:0000256" key="1">
    <source>
        <dbReference type="ARBA" id="ARBA00023015"/>
    </source>
</evidence>
<protein>
    <submittedName>
        <fullName evidence="5">MarR family transcriptional regulator</fullName>
    </submittedName>
</protein>
<dbReference type="GO" id="GO:0003677">
    <property type="term" value="F:DNA binding"/>
    <property type="evidence" value="ECO:0007669"/>
    <property type="project" value="UniProtKB-KW"/>
</dbReference>
<dbReference type="Gene3D" id="1.10.10.10">
    <property type="entry name" value="Winged helix-like DNA-binding domain superfamily/Winged helix DNA-binding domain"/>
    <property type="match status" value="1"/>
</dbReference>
<dbReference type="PANTHER" id="PTHR42756:SF1">
    <property type="entry name" value="TRANSCRIPTIONAL REPRESSOR OF EMRAB OPERON"/>
    <property type="match status" value="1"/>
</dbReference>
<comment type="caution">
    <text evidence="5">The sequence shown here is derived from an EMBL/GenBank/DDBJ whole genome shotgun (WGS) entry which is preliminary data.</text>
</comment>
<dbReference type="InterPro" id="IPR023187">
    <property type="entry name" value="Tscrpt_reg_MarR-type_CS"/>
</dbReference>
<evidence type="ECO:0000313" key="5">
    <source>
        <dbReference type="EMBL" id="OUJ73665.1"/>
    </source>
</evidence>
<dbReference type="InterPro" id="IPR036390">
    <property type="entry name" value="WH_DNA-bd_sf"/>
</dbReference>
<dbReference type="OrthoDB" id="1467380at2"/>
<feature type="domain" description="HTH marR-type" evidence="4">
    <location>
        <begin position="1"/>
        <end position="136"/>
    </location>
</feature>
<reference evidence="5 6" key="1">
    <citation type="submission" date="2017-01" db="EMBL/GenBank/DDBJ databases">
        <title>A new Hymenobacter.</title>
        <authorList>
            <person name="Liang Y."/>
            <person name="Feng F."/>
        </authorList>
    </citation>
    <scope>NUCLEOTIDE SEQUENCE [LARGE SCALE GENOMIC DNA]</scope>
    <source>
        <strain evidence="5">MIMBbqt21</strain>
    </source>
</reference>
<dbReference type="InterPro" id="IPR036388">
    <property type="entry name" value="WH-like_DNA-bd_sf"/>
</dbReference>
<evidence type="ECO:0000259" key="4">
    <source>
        <dbReference type="PROSITE" id="PS50995"/>
    </source>
</evidence>
<dbReference type="AlphaFoldDB" id="A0A243WDC9"/>